<sequence length="294" mass="33716">MFRAHIMGTIWKVTGAPLSPPTMPPKCDGSEPLQWLGKVCVYFECYEIPLVDRLNHVTSMLEGSALAWFNWRMRGGLIDDWTDFVEKFKIRFASLHDLNYIYFEKTPKKVIDKFGHRVEDTTTLPTPTMEDALGATKFRTGPRGEDEVSSVFEAMNEDNGKPNNVEVIDDDRKHADVTKNYKPDPIFQDIDTSLDVVMSEYKVSRCENKVADEEFLKVDNSISLDTLKLFDLDDIEKFEYLAPLRVVHHLFGFASTILCYASIVEICNDGSPGGDRLWLNHFPFVQKHEWEPPP</sequence>
<gene>
    <name evidence="1" type="ORF">CCAM_LOCUS37764</name>
</gene>
<organism evidence="1 2">
    <name type="scientific">Cuscuta campestris</name>
    <dbReference type="NCBI Taxonomy" id="132261"/>
    <lineage>
        <taxon>Eukaryota</taxon>
        <taxon>Viridiplantae</taxon>
        <taxon>Streptophyta</taxon>
        <taxon>Embryophyta</taxon>
        <taxon>Tracheophyta</taxon>
        <taxon>Spermatophyta</taxon>
        <taxon>Magnoliopsida</taxon>
        <taxon>eudicotyledons</taxon>
        <taxon>Gunneridae</taxon>
        <taxon>Pentapetalae</taxon>
        <taxon>asterids</taxon>
        <taxon>lamiids</taxon>
        <taxon>Solanales</taxon>
        <taxon>Convolvulaceae</taxon>
        <taxon>Cuscuteae</taxon>
        <taxon>Cuscuta</taxon>
        <taxon>Cuscuta subgen. Grammica</taxon>
        <taxon>Cuscuta sect. Cleistogrammica</taxon>
    </lineage>
</organism>
<accession>A0A484N6Y6</accession>
<dbReference type="AlphaFoldDB" id="A0A484N6Y6"/>
<protein>
    <recommendedName>
        <fullName evidence="3">Retrotransposon gag domain-containing protein</fullName>
    </recommendedName>
</protein>
<evidence type="ECO:0000313" key="2">
    <source>
        <dbReference type="Proteomes" id="UP000595140"/>
    </source>
</evidence>
<proteinExistence type="predicted"/>
<dbReference type="EMBL" id="OOIL02005823">
    <property type="protein sequence ID" value="VFQ95988.1"/>
    <property type="molecule type" value="Genomic_DNA"/>
</dbReference>
<dbReference type="Proteomes" id="UP000595140">
    <property type="component" value="Unassembled WGS sequence"/>
</dbReference>
<evidence type="ECO:0008006" key="3">
    <source>
        <dbReference type="Google" id="ProtNLM"/>
    </source>
</evidence>
<reference evidence="1 2" key="1">
    <citation type="submission" date="2018-04" db="EMBL/GenBank/DDBJ databases">
        <authorList>
            <person name="Vogel A."/>
        </authorList>
    </citation>
    <scope>NUCLEOTIDE SEQUENCE [LARGE SCALE GENOMIC DNA]</scope>
</reference>
<keyword evidence="2" id="KW-1185">Reference proteome</keyword>
<evidence type="ECO:0000313" key="1">
    <source>
        <dbReference type="EMBL" id="VFQ95988.1"/>
    </source>
</evidence>
<name>A0A484N6Y6_9ASTE</name>